<dbReference type="InterPro" id="IPR050194">
    <property type="entry name" value="Glycosyltransferase_grp1"/>
</dbReference>
<dbReference type="AlphaFoldDB" id="A0A0G0Q1X6"/>
<dbReference type="Gene3D" id="3.40.50.2000">
    <property type="entry name" value="Glycogen Phosphorylase B"/>
    <property type="match status" value="2"/>
</dbReference>
<reference evidence="3 4" key="1">
    <citation type="journal article" date="2015" name="Nature">
        <title>rRNA introns, odd ribosomes, and small enigmatic genomes across a large radiation of phyla.</title>
        <authorList>
            <person name="Brown C.T."/>
            <person name="Hug L.A."/>
            <person name="Thomas B.C."/>
            <person name="Sharon I."/>
            <person name="Castelle C.J."/>
            <person name="Singh A."/>
            <person name="Wilkins M.J."/>
            <person name="Williams K.H."/>
            <person name="Banfield J.F."/>
        </authorList>
    </citation>
    <scope>NUCLEOTIDE SEQUENCE [LARGE SCALE GENOMIC DNA]</scope>
</reference>
<feature type="domain" description="Glycosyl transferase family 1" evidence="1">
    <location>
        <begin position="207"/>
        <end position="385"/>
    </location>
</feature>
<dbReference type="PANTHER" id="PTHR45947:SF3">
    <property type="entry name" value="SULFOQUINOVOSYL TRANSFERASE SQD2"/>
    <property type="match status" value="1"/>
</dbReference>
<evidence type="ECO:0000259" key="2">
    <source>
        <dbReference type="Pfam" id="PF13439"/>
    </source>
</evidence>
<evidence type="ECO:0000259" key="1">
    <source>
        <dbReference type="Pfam" id="PF00534"/>
    </source>
</evidence>
<gene>
    <name evidence="3" type="ORF">UT63_C0002G0029</name>
</gene>
<organism evidence="3 4">
    <name type="scientific">Candidatus Gottesmanbacteria bacterium GW2011_GWC2_39_8</name>
    <dbReference type="NCBI Taxonomy" id="1618450"/>
    <lineage>
        <taxon>Bacteria</taxon>
        <taxon>Candidatus Gottesmaniibacteriota</taxon>
    </lineage>
</organism>
<dbReference type="PANTHER" id="PTHR45947">
    <property type="entry name" value="SULFOQUINOVOSYL TRANSFERASE SQD2"/>
    <property type="match status" value="1"/>
</dbReference>
<feature type="domain" description="Glycosyltransferase subfamily 4-like N-terminal" evidence="2">
    <location>
        <begin position="23"/>
        <end position="197"/>
    </location>
</feature>
<dbReference type="InterPro" id="IPR001296">
    <property type="entry name" value="Glyco_trans_1"/>
</dbReference>
<comment type="caution">
    <text evidence="3">The sequence shown here is derived from an EMBL/GenBank/DDBJ whole genome shotgun (WGS) entry which is preliminary data.</text>
</comment>
<evidence type="ECO:0000313" key="4">
    <source>
        <dbReference type="Proteomes" id="UP000034539"/>
    </source>
</evidence>
<dbReference type="Pfam" id="PF00534">
    <property type="entry name" value="Glycos_transf_1"/>
    <property type="match status" value="1"/>
</dbReference>
<dbReference type="InterPro" id="IPR028098">
    <property type="entry name" value="Glyco_trans_4-like_N"/>
</dbReference>
<dbReference type="Pfam" id="PF13439">
    <property type="entry name" value="Glyco_transf_4"/>
    <property type="match status" value="1"/>
</dbReference>
<keyword evidence="3" id="KW-0808">Transferase</keyword>
<protein>
    <submittedName>
        <fullName evidence="3">Glycosyl transferase group 1</fullName>
    </submittedName>
</protein>
<dbReference type="EMBL" id="LBXN01000002">
    <property type="protein sequence ID" value="KKR34384.1"/>
    <property type="molecule type" value="Genomic_DNA"/>
</dbReference>
<dbReference type="SUPFAM" id="SSF53756">
    <property type="entry name" value="UDP-Glycosyltransferase/glycogen phosphorylase"/>
    <property type="match status" value="1"/>
</dbReference>
<proteinExistence type="predicted"/>
<name>A0A0G0Q1X6_9BACT</name>
<accession>A0A0G0Q1X6</accession>
<dbReference type="GO" id="GO:0016758">
    <property type="term" value="F:hexosyltransferase activity"/>
    <property type="evidence" value="ECO:0007669"/>
    <property type="project" value="TreeGrafter"/>
</dbReference>
<evidence type="ECO:0000313" key="3">
    <source>
        <dbReference type="EMBL" id="KKR34384.1"/>
    </source>
</evidence>
<sequence length="407" mass="46738">MRRLAVISFWNCPLQRPGVLSTGGLEIYVLHFILFLAKLGWKVDVFTRFHPDTEKEILEIGENIRVIHFHIGTKLNIAKPDLFGYVDDFSDKIGKFIKKENIPYSVIHSHYYFSGLVGIKLKKIFSIPFIHTFHTLGMMKKIYGGEINQKRIEAEKKIVKEADKIVASTDFEKDELIKHYYAESEKVMVIPPGVDTKQFHHVNTRMARNKLSLPSDKKIILFVGRIDPIKGIASLISAIHILTEKYSDFKNNFRVLLIGGDHKQKYFWENEEVVKIRKMLMEKDLECCIKFIGAKPHNMLPLYYSAADVVVLPSLYESFGLVVLEAMASEAAVLASKVGGLKFLINDGENGHLFESQNSEEMAEKLWKLLHDKSCRKKIGENARKYAKNLSWDKQAKKIESLYESLL</sequence>
<dbReference type="Proteomes" id="UP000034539">
    <property type="component" value="Unassembled WGS sequence"/>
</dbReference>